<dbReference type="EMBL" id="CP016414">
    <property type="protein sequence ID" value="ANU36332.1"/>
    <property type="molecule type" value="Genomic_DNA"/>
</dbReference>
<dbReference type="KEGG" id="vsc:VSVS12_01582"/>
<organism evidence="3 4">
    <name type="scientific">Vibrio scophthalmi</name>
    <dbReference type="NCBI Taxonomy" id="45658"/>
    <lineage>
        <taxon>Bacteria</taxon>
        <taxon>Pseudomonadati</taxon>
        <taxon>Pseudomonadota</taxon>
        <taxon>Gammaproteobacteria</taxon>
        <taxon>Vibrionales</taxon>
        <taxon>Vibrionaceae</taxon>
        <taxon>Vibrio</taxon>
    </lineage>
</organism>
<dbReference type="SUPFAM" id="SSF56925">
    <property type="entry name" value="OMPA-like"/>
    <property type="match status" value="1"/>
</dbReference>
<keyword evidence="4" id="KW-1185">Reference proteome</keyword>
<evidence type="ECO:0000259" key="2">
    <source>
        <dbReference type="Pfam" id="PF13505"/>
    </source>
</evidence>
<protein>
    <recommendedName>
        <fullName evidence="2">Outer membrane protein beta-barrel domain-containing protein</fullName>
    </recommendedName>
</protein>
<name>A0A1B1NNM7_9VIBR</name>
<dbReference type="InterPro" id="IPR011250">
    <property type="entry name" value="OMP/PagP_B-barrel"/>
</dbReference>
<dbReference type="AlphaFoldDB" id="A0A1B1NNM7"/>
<evidence type="ECO:0000313" key="3">
    <source>
        <dbReference type="EMBL" id="ANU36332.1"/>
    </source>
</evidence>
<feature type="domain" description="Outer membrane protein beta-barrel" evidence="2">
    <location>
        <begin position="5"/>
        <end position="139"/>
    </location>
</feature>
<dbReference type="RefSeq" id="WP_065430316.1">
    <property type="nucleotide sequence ID" value="NZ_CP016307.1"/>
</dbReference>
<sequence length="207" mass="22905">MKTILATMALVASVSVSANDREGFYLGANLGHTEIDINDTSIVSEDNNYYAIQVGYQFQAVPDSNFYIGVEAEYQDLGDIKIEGKPNSNQSYSLKADSISFGLNVKPKYYVDNFYILGIAGIHFANADHDLFLQDKTGTKEFNYTSSGSLTGIAVTFGVEAGYEFRNFNLGVGIRGTAEDYEYGNHHVSLDLEQDSQQIYANLGYRF</sequence>
<reference evidence="3 4" key="1">
    <citation type="submission" date="2016-07" db="EMBL/GenBank/DDBJ databases">
        <title>Genome sequencing of Vibrio scophthalmi strain VS-05, an isolated from Paralichthys olivaceus.</title>
        <authorList>
            <person name="Han H.-J."/>
        </authorList>
    </citation>
    <scope>NUCLEOTIDE SEQUENCE [LARGE SCALE GENOMIC DNA]</scope>
    <source>
        <strain evidence="3 4">VS-05</strain>
    </source>
</reference>
<keyword evidence="1" id="KW-0732">Signal</keyword>
<accession>A0A1B1NNM7</accession>
<dbReference type="STRING" id="45658.VSVS12_01582"/>
<dbReference type="GeneID" id="96873816"/>
<dbReference type="Gene3D" id="2.40.160.20">
    <property type="match status" value="1"/>
</dbReference>
<dbReference type="InterPro" id="IPR027385">
    <property type="entry name" value="Beta-barrel_OMP"/>
</dbReference>
<gene>
    <name evidence="3" type="ORF">VSVS05_01205</name>
</gene>
<evidence type="ECO:0000313" key="4">
    <source>
        <dbReference type="Proteomes" id="UP000092528"/>
    </source>
</evidence>
<evidence type="ECO:0000256" key="1">
    <source>
        <dbReference type="ARBA" id="ARBA00022729"/>
    </source>
</evidence>
<dbReference type="Proteomes" id="UP000092528">
    <property type="component" value="Chromosome 1"/>
</dbReference>
<proteinExistence type="predicted"/>
<dbReference type="Pfam" id="PF13505">
    <property type="entry name" value="OMP_b-brl"/>
    <property type="match status" value="1"/>
</dbReference>